<sequence>MANKAASSRFVFPRWVNYLLPLAVLGAVGGGLYVPVLVGFGLSADTLSVGYAPQQPVPFSHAMHVGELGMDCRYCHTTVEQTDFAAIPSTQVCISCHAPGDAAGIKKDSAALRPVHESYETGQPIEWIKVHDSPDFVYFNHSAHVNRGVSCVDCHGRVDTMEVVYRAESLSMAWCLDCHREPEKALRPAEYVTQLDWDPREHLLAHVEEYEAHMDEAQRDRVDELSRDEAQLVIGTAVKQKYSIHDTMYMVSCSTCHR</sequence>
<dbReference type="Gene3D" id="3.90.10.10">
    <property type="entry name" value="Cytochrome C3"/>
    <property type="match status" value="2"/>
</dbReference>
<evidence type="ECO:0000256" key="2">
    <source>
        <dbReference type="SAM" id="Phobius"/>
    </source>
</evidence>
<dbReference type="Proteomes" id="UP001575105">
    <property type="component" value="Unassembled WGS sequence"/>
</dbReference>
<feature type="transmembrane region" description="Helical" evidence="2">
    <location>
        <begin position="18"/>
        <end position="42"/>
    </location>
</feature>
<dbReference type="EMBL" id="JBGUBD010000003">
    <property type="protein sequence ID" value="MFA9477590.1"/>
    <property type="molecule type" value="Genomic_DNA"/>
</dbReference>
<reference evidence="4 5" key="1">
    <citation type="submission" date="2024-08" db="EMBL/GenBank/DDBJ databases">
        <title>Whole-genome sequencing of halo(alkali)philic microorganisms from hypersaline lakes.</title>
        <authorList>
            <person name="Sorokin D.Y."/>
            <person name="Merkel A.Y."/>
            <person name="Messina E."/>
            <person name="Yakimov M."/>
        </authorList>
    </citation>
    <scope>NUCLEOTIDE SEQUENCE [LARGE SCALE GENOMIC DNA]</scope>
    <source>
        <strain evidence="4 5">AB-hyl4</strain>
    </source>
</reference>
<keyword evidence="2" id="KW-0812">Transmembrane</keyword>
<comment type="caution">
    <text evidence="4">The sequence shown here is derived from an EMBL/GenBank/DDBJ whole genome shotgun (WGS) entry which is preliminary data.</text>
</comment>
<organism evidence="4 5">
    <name type="scientific">Natronomicrosphaera hydrolytica</name>
    <dbReference type="NCBI Taxonomy" id="3242702"/>
    <lineage>
        <taxon>Bacteria</taxon>
        <taxon>Pseudomonadati</taxon>
        <taxon>Planctomycetota</taxon>
        <taxon>Phycisphaerae</taxon>
        <taxon>Phycisphaerales</taxon>
        <taxon>Phycisphaeraceae</taxon>
        <taxon>Natronomicrosphaera</taxon>
    </lineage>
</organism>
<dbReference type="InterPro" id="IPR029467">
    <property type="entry name" value="Cyt_c7-like"/>
</dbReference>
<proteinExistence type="predicted"/>
<feature type="coiled-coil region" evidence="1">
    <location>
        <begin position="200"/>
        <end position="227"/>
    </location>
</feature>
<dbReference type="RefSeq" id="WP_425344519.1">
    <property type="nucleotide sequence ID" value="NZ_JBGUBD010000003.1"/>
</dbReference>
<name>A0ABV4U1W0_9BACT</name>
<dbReference type="Pfam" id="PF14522">
    <property type="entry name" value="Cytochrome_C7"/>
    <property type="match status" value="1"/>
</dbReference>
<keyword evidence="2" id="KW-1133">Transmembrane helix</keyword>
<dbReference type="InterPro" id="IPR036280">
    <property type="entry name" value="Multihaem_cyt_sf"/>
</dbReference>
<evidence type="ECO:0000259" key="3">
    <source>
        <dbReference type="Pfam" id="PF14522"/>
    </source>
</evidence>
<accession>A0ABV4U1W0</accession>
<keyword evidence="1" id="KW-0175">Coiled coil</keyword>
<evidence type="ECO:0000256" key="1">
    <source>
        <dbReference type="SAM" id="Coils"/>
    </source>
</evidence>
<dbReference type="PANTHER" id="PTHR39425:SF1">
    <property type="entry name" value="CYTOCHROME C7-LIKE DOMAIN-CONTAINING PROTEIN"/>
    <property type="match status" value="1"/>
</dbReference>
<dbReference type="CDD" id="cd08168">
    <property type="entry name" value="Cytochrom_C3"/>
    <property type="match status" value="1"/>
</dbReference>
<gene>
    <name evidence="4" type="ORF">ACERK3_04700</name>
</gene>
<protein>
    <submittedName>
        <fullName evidence="4">Cytochrome c3 family protein</fullName>
    </submittedName>
</protein>
<dbReference type="PANTHER" id="PTHR39425">
    <property type="entry name" value="LIPOPROTEIN CYTOCHROME C"/>
    <property type="match status" value="1"/>
</dbReference>
<keyword evidence="5" id="KW-1185">Reference proteome</keyword>
<keyword evidence="2" id="KW-0472">Membrane</keyword>
<evidence type="ECO:0000313" key="5">
    <source>
        <dbReference type="Proteomes" id="UP001575105"/>
    </source>
</evidence>
<dbReference type="SUPFAM" id="SSF48695">
    <property type="entry name" value="Multiheme cytochromes"/>
    <property type="match status" value="1"/>
</dbReference>
<feature type="domain" description="Cytochrome c7-like" evidence="3">
    <location>
        <begin position="137"/>
        <end position="184"/>
    </location>
</feature>
<evidence type="ECO:0000313" key="4">
    <source>
        <dbReference type="EMBL" id="MFA9477590.1"/>
    </source>
</evidence>